<evidence type="ECO:0000256" key="4">
    <source>
        <dbReference type="ARBA" id="ARBA00041815"/>
    </source>
</evidence>
<dbReference type="SUPFAM" id="SSF56655">
    <property type="entry name" value="Carbohydrate phosphatase"/>
    <property type="match status" value="1"/>
</dbReference>
<comment type="cofactor">
    <cofactor evidence="6">
        <name>Mg(2+)</name>
        <dbReference type="ChEBI" id="CHEBI:18420"/>
    </cofactor>
</comment>
<evidence type="ECO:0000256" key="2">
    <source>
        <dbReference type="ARBA" id="ARBA00012633"/>
    </source>
</evidence>
<feature type="binding site" evidence="6">
    <location>
        <position position="92"/>
    </location>
    <ligand>
        <name>Mg(2+)</name>
        <dbReference type="ChEBI" id="CHEBI:18420"/>
        <label>1</label>
        <note>catalytic</note>
    </ligand>
</feature>
<dbReference type="GO" id="GO:0046854">
    <property type="term" value="P:phosphatidylinositol phosphate biosynthetic process"/>
    <property type="evidence" value="ECO:0007669"/>
    <property type="project" value="InterPro"/>
</dbReference>
<evidence type="ECO:0000313" key="8">
    <source>
        <dbReference type="Proteomes" id="UP001190700"/>
    </source>
</evidence>
<gene>
    <name evidence="7" type="ORF">CYMTET_5661</name>
</gene>
<dbReference type="PANTHER" id="PTHR43028:SF5">
    <property type="entry name" value="3'(2'),5'-BISPHOSPHATE NUCLEOTIDASE 1"/>
    <property type="match status" value="1"/>
</dbReference>
<protein>
    <recommendedName>
        <fullName evidence="3">3'(2'),5'-bisphosphate nucleotidase 1</fullName>
        <ecNumber evidence="2">3.1.3.7</ecNumber>
    </recommendedName>
    <alternativeName>
        <fullName evidence="4">Bisphosphate 3'-nucleotidase 1</fullName>
    </alternativeName>
    <alternativeName>
        <fullName evidence="5">Inositol-polyphosphate 1-phosphatase</fullName>
    </alternativeName>
</protein>
<sequence length="485" mass="54166">MSFMMSPPPSLGFMGQKRPREIEAWQSIMQLLQQLCERVLAPIFIDIHDNWLVDKTMSEIKCDASAVTVGDFTIQAILYDIVKDHVRAFVGEEGEPNASIQAVIKTHREEHAVTIGRFKESIGQYAEFLKDASCFVDPIDGTAEYKAGKAQDGSTICVGFADSSGTSIAGLIYKPITSADRDCTPIYAWGVHLNDMNNSIGLSHEPRTLDLAGAKVAWIGNLDGFEDKTIVETNLEAGSVLSPDSINELSKQALRDARVPFIKHMDEHGFVHMETLPDNQPTDIQMGGCGNKILHMVMALSATRARNQNFWGYVQMRNLQRWDTCAAEAILKASGGDLFKFYQFVDDAGEAIPYKYTKNRDGVNTDMIELQSYLDYAVDEKERAVVKLDDAGLIKHKAGAHTYHMNEIQNTFRYHLGPDIVNKQIQHDADGTLIRKADTGKLNEHVNVFGLVAIAQKDDDKLRQLQNALRYFFEHGAVESKKIFT</sequence>
<feature type="binding site" evidence="6">
    <location>
        <position position="137"/>
    </location>
    <ligand>
        <name>Mg(2+)</name>
        <dbReference type="ChEBI" id="CHEBI:18420"/>
        <label>1</label>
        <note>catalytic</note>
    </ligand>
</feature>
<keyword evidence="6" id="KW-0479">Metal-binding</keyword>
<dbReference type="PANTHER" id="PTHR43028">
    <property type="entry name" value="3'(2'),5'-BISPHOSPHATE NUCLEOTIDASE 1"/>
    <property type="match status" value="1"/>
</dbReference>
<dbReference type="EMBL" id="LGRX02001124">
    <property type="protein sequence ID" value="KAK3286810.1"/>
    <property type="molecule type" value="Genomic_DNA"/>
</dbReference>
<dbReference type="InterPro" id="IPR050725">
    <property type="entry name" value="CysQ/Inositol_MonoPase"/>
</dbReference>
<evidence type="ECO:0000256" key="6">
    <source>
        <dbReference type="PIRSR" id="PIRSR600760-2"/>
    </source>
</evidence>
<proteinExistence type="inferred from homology"/>
<comment type="caution">
    <text evidence="7">The sequence shown here is derived from an EMBL/GenBank/DDBJ whole genome shotgun (WGS) entry which is preliminary data.</text>
</comment>
<organism evidence="7 8">
    <name type="scientific">Cymbomonas tetramitiformis</name>
    <dbReference type="NCBI Taxonomy" id="36881"/>
    <lineage>
        <taxon>Eukaryota</taxon>
        <taxon>Viridiplantae</taxon>
        <taxon>Chlorophyta</taxon>
        <taxon>Pyramimonadophyceae</taxon>
        <taxon>Pyramimonadales</taxon>
        <taxon>Pyramimonadaceae</taxon>
        <taxon>Cymbomonas</taxon>
    </lineage>
</organism>
<keyword evidence="6" id="KW-0460">Magnesium</keyword>
<dbReference type="PROSITE" id="PS00630">
    <property type="entry name" value="IMP_2"/>
    <property type="match status" value="1"/>
</dbReference>
<keyword evidence="8" id="KW-1185">Reference proteome</keyword>
<dbReference type="InterPro" id="IPR020550">
    <property type="entry name" value="Inositol_monophosphatase_CS"/>
</dbReference>
<feature type="binding site" evidence="6">
    <location>
        <position position="139"/>
    </location>
    <ligand>
        <name>Mg(2+)</name>
        <dbReference type="ChEBI" id="CHEBI:18420"/>
        <label>1</label>
        <note>catalytic</note>
    </ligand>
</feature>
<feature type="binding site" evidence="6">
    <location>
        <position position="140"/>
    </location>
    <ligand>
        <name>Mg(2+)</name>
        <dbReference type="ChEBI" id="CHEBI:18420"/>
        <label>1</label>
        <note>catalytic</note>
    </ligand>
</feature>
<dbReference type="EC" id="3.1.3.7" evidence="2"/>
<evidence type="ECO:0000313" key="7">
    <source>
        <dbReference type="EMBL" id="KAK3286810.1"/>
    </source>
</evidence>
<evidence type="ECO:0000256" key="1">
    <source>
        <dbReference type="ARBA" id="ARBA00009759"/>
    </source>
</evidence>
<dbReference type="Proteomes" id="UP001190700">
    <property type="component" value="Unassembled WGS sequence"/>
</dbReference>
<evidence type="ECO:0000256" key="3">
    <source>
        <dbReference type="ARBA" id="ARBA00040342"/>
    </source>
</evidence>
<accession>A0AAE0GYN7</accession>
<dbReference type="AlphaFoldDB" id="A0AAE0GYN7"/>
<dbReference type="Gene3D" id="3.40.190.80">
    <property type="match status" value="1"/>
</dbReference>
<dbReference type="InterPro" id="IPR000760">
    <property type="entry name" value="Inositol_monophosphatase-like"/>
</dbReference>
<comment type="similarity">
    <text evidence="1">Belongs to the inositol monophosphatase superfamily.</text>
</comment>
<dbReference type="Gene3D" id="3.30.540.10">
    <property type="entry name" value="Fructose-1,6-Bisphosphatase, subunit A, domain 1"/>
    <property type="match status" value="1"/>
</dbReference>
<dbReference type="GO" id="GO:0008441">
    <property type="term" value="F:3'(2'),5'-bisphosphate nucleotidase activity"/>
    <property type="evidence" value="ECO:0007669"/>
    <property type="project" value="UniProtKB-EC"/>
</dbReference>
<dbReference type="Pfam" id="PF00459">
    <property type="entry name" value="Inositol_P"/>
    <property type="match status" value="1"/>
</dbReference>
<evidence type="ECO:0000256" key="5">
    <source>
        <dbReference type="ARBA" id="ARBA00044554"/>
    </source>
</evidence>
<feature type="binding site" evidence="6">
    <location>
        <position position="323"/>
    </location>
    <ligand>
        <name>Mg(2+)</name>
        <dbReference type="ChEBI" id="CHEBI:18420"/>
        <label>1</label>
        <note>catalytic</note>
    </ligand>
</feature>
<name>A0AAE0GYN7_9CHLO</name>
<reference evidence="7 8" key="1">
    <citation type="journal article" date="2015" name="Genome Biol. Evol.">
        <title>Comparative Genomics of a Bacterivorous Green Alga Reveals Evolutionary Causalities and Consequences of Phago-Mixotrophic Mode of Nutrition.</title>
        <authorList>
            <person name="Burns J.A."/>
            <person name="Paasch A."/>
            <person name="Narechania A."/>
            <person name="Kim E."/>
        </authorList>
    </citation>
    <scope>NUCLEOTIDE SEQUENCE [LARGE SCALE GENOMIC DNA]</scope>
    <source>
        <strain evidence="7 8">PLY_AMNH</strain>
    </source>
</reference>
<dbReference type="GO" id="GO:0046872">
    <property type="term" value="F:metal ion binding"/>
    <property type="evidence" value="ECO:0007669"/>
    <property type="project" value="UniProtKB-KW"/>
</dbReference>